<dbReference type="InParanoid" id="A0A3N0V7H4"/>
<sequence length="209" mass="21767">MRPADLLRVLAPIQRRIRALAARTTVARAADAGASQRVQITVLAGERLDDVVRVQNFGLSANPPAGSTALLISIGGSRTHCVVIGADHESRPRDLAPGESQHYNQWGDCVYLQENGEALIKARAKVICDAPLTHVLGDAEIDGNLLVRGDITGLGNIAVAGTGYVEGGLESATSITDPAGTMAEMRSVFNSHTQPVSGGVAQAPAVPMS</sequence>
<reference evidence="2 3" key="1">
    <citation type="submission" date="2018-10" db="EMBL/GenBank/DDBJ databases">
        <authorList>
            <person name="Chen W.-M."/>
        </authorList>
    </citation>
    <scope>NUCLEOTIDE SEQUENCE [LARGE SCALE GENOMIC DNA]</scope>
    <source>
        <strain evidence="2 3">THS-13</strain>
    </source>
</reference>
<keyword evidence="3" id="KW-1185">Reference proteome</keyword>
<organism evidence="2 3">
    <name type="scientific">Stagnimonas aquatica</name>
    <dbReference type="NCBI Taxonomy" id="2689987"/>
    <lineage>
        <taxon>Bacteria</taxon>
        <taxon>Pseudomonadati</taxon>
        <taxon>Pseudomonadota</taxon>
        <taxon>Gammaproteobacteria</taxon>
        <taxon>Nevskiales</taxon>
        <taxon>Nevskiaceae</taxon>
        <taxon>Stagnimonas</taxon>
    </lineage>
</organism>
<dbReference type="InterPro" id="IPR014462">
    <property type="entry name" value="Phage_Mu_Gp45"/>
</dbReference>
<dbReference type="Pfam" id="PF06890">
    <property type="entry name" value="Phage_Mu_Gp45"/>
    <property type="match status" value="1"/>
</dbReference>
<evidence type="ECO:0000313" key="3">
    <source>
        <dbReference type="Proteomes" id="UP000282106"/>
    </source>
</evidence>
<comment type="caution">
    <text evidence="2">The sequence shown here is derived from an EMBL/GenBank/DDBJ whole genome shotgun (WGS) entry which is preliminary data.</text>
</comment>
<name>A0A3N0V7H4_9GAMM</name>
<proteinExistence type="predicted"/>
<evidence type="ECO:0000313" key="2">
    <source>
        <dbReference type="EMBL" id="ROH88669.1"/>
    </source>
</evidence>
<evidence type="ECO:0000259" key="1">
    <source>
        <dbReference type="Pfam" id="PF06890"/>
    </source>
</evidence>
<dbReference type="RefSeq" id="WP_123212291.1">
    <property type="nucleotide sequence ID" value="NZ_RJVO01000006.1"/>
</dbReference>
<gene>
    <name evidence="2" type="ORF">ED208_12685</name>
</gene>
<feature type="domain" description="Bacteriophage Mu Gp45 N-terminal" evidence="1">
    <location>
        <begin position="23"/>
        <end position="89"/>
    </location>
</feature>
<dbReference type="InterPro" id="IPR053861">
    <property type="entry name" value="Phage_Mu_Gp45_N"/>
</dbReference>
<dbReference type="PIRSF" id="PIRSF012337">
    <property type="entry name" value="gp45"/>
    <property type="match status" value="1"/>
</dbReference>
<dbReference type="AlphaFoldDB" id="A0A3N0V7H4"/>
<dbReference type="Proteomes" id="UP000282106">
    <property type="component" value="Unassembled WGS sequence"/>
</dbReference>
<protein>
    <submittedName>
        <fullName evidence="2">Phage baseplate assembly protein V</fullName>
    </submittedName>
</protein>
<dbReference type="NCBIfam" id="TIGR01644">
    <property type="entry name" value="phage_P2_V"/>
    <property type="match status" value="1"/>
</dbReference>
<accession>A0A3N0V7H4</accession>
<dbReference type="EMBL" id="RJVO01000006">
    <property type="protein sequence ID" value="ROH88669.1"/>
    <property type="molecule type" value="Genomic_DNA"/>
</dbReference>
<dbReference type="InterPro" id="IPR013046">
    <property type="entry name" value="GpV/Gp45"/>
</dbReference>